<sequence length="92" mass="10386">DPKIEKELKKKFKFEGPLKVLQTMMVDPNALLKKPGPKHLSVSPGDVLDVLQLHSKKALCRDNEGDIYDDVEYPSGELFCFVNGEYSNCAFK</sequence>
<dbReference type="Proteomes" id="UP000261520">
    <property type="component" value="Unplaced"/>
</dbReference>
<evidence type="ECO:0000256" key="1">
    <source>
        <dbReference type="ARBA" id="ARBA00022553"/>
    </source>
</evidence>
<dbReference type="GO" id="GO:0050852">
    <property type="term" value="P:T cell receptor signaling pathway"/>
    <property type="evidence" value="ECO:0007669"/>
    <property type="project" value="TreeGrafter"/>
</dbReference>
<accession>A0A3B4B6K3</accession>
<reference evidence="3" key="2">
    <citation type="submission" date="2025-09" db="UniProtKB">
        <authorList>
            <consortium name="Ensembl"/>
        </authorList>
    </citation>
    <scope>IDENTIFICATION</scope>
</reference>
<dbReference type="Ensembl" id="ENSPMGT00000026967.1">
    <property type="protein sequence ID" value="ENSPMGP00000025322.1"/>
    <property type="gene ID" value="ENSPMGG00000020440.1"/>
</dbReference>
<dbReference type="SUPFAM" id="SSF50044">
    <property type="entry name" value="SH3-domain"/>
    <property type="match status" value="1"/>
</dbReference>
<protein>
    <recommendedName>
        <fullName evidence="2">Helically-extended SH3 domain-containing protein</fullName>
    </recommendedName>
</protein>
<keyword evidence="1" id="KW-0597">Phosphoprotein</keyword>
<organism evidence="3 4">
    <name type="scientific">Periophthalmus magnuspinnatus</name>
    <dbReference type="NCBI Taxonomy" id="409849"/>
    <lineage>
        <taxon>Eukaryota</taxon>
        <taxon>Metazoa</taxon>
        <taxon>Chordata</taxon>
        <taxon>Craniata</taxon>
        <taxon>Vertebrata</taxon>
        <taxon>Euteleostomi</taxon>
        <taxon>Actinopterygii</taxon>
        <taxon>Neopterygii</taxon>
        <taxon>Teleostei</taxon>
        <taxon>Neoteleostei</taxon>
        <taxon>Acanthomorphata</taxon>
        <taxon>Gobiaria</taxon>
        <taxon>Gobiiformes</taxon>
        <taxon>Gobioidei</taxon>
        <taxon>Gobiidae</taxon>
        <taxon>Oxudercinae</taxon>
        <taxon>Periophthalmus</taxon>
    </lineage>
</organism>
<dbReference type="GO" id="GO:0005886">
    <property type="term" value="C:plasma membrane"/>
    <property type="evidence" value="ECO:0007669"/>
    <property type="project" value="InterPro"/>
</dbReference>
<dbReference type="PANTHER" id="PTHR16830">
    <property type="entry name" value="SH2 CONTAINING ADAPTOR PRAM-1 RELATED"/>
    <property type="match status" value="1"/>
</dbReference>
<evidence type="ECO:0000259" key="2">
    <source>
        <dbReference type="Pfam" id="PF14603"/>
    </source>
</evidence>
<dbReference type="Pfam" id="PF14603">
    <property type="entry name" value="hSH3"/>
    <property type="match status" value="1"/>
</dbReference>
<evidence type="ECO:0000313" key="4">
    <source>
        <dbReference type="Proteomes" id="UP000261520"/>
    </source>
</evidence>
<name>A0A3B4B6K3_9GOBI</name>
<dbReference type="GO" id="GO:0072659">
    <property type="term" value="P:protein localization to plasma membrane"/>
    <property type="evidence" value="ECO:0007669"/>
    <property type="project" value="TreeGrafter"/>
</dbReference>
<dbReference type="GO" id="GO:0007229">
    <property type="term" value="P:integrin-mediated signaling pathway"/>
    <property type="evidence" value="ECO:0007669"/>
    <property type="project" value="InterPro"/>
</dbReference>
<reference evidence="3" key="1">
    <citation type="submission" date="2025-08" db="UniProtKB">
        <authorList>
            <consortium name="Ensembl"/>
        </authorList>
    </citation>
    <scope>IDENTIFICATION</scope>
</reference>
<dbReference type="Gene3D" id="2.30.30.40">
    <property type="entry name" value="SH3 Domains"/>
    <property type="match status" value="1"/>
</dbReference>
<dbReference type="InterPro" id="IPR036028">
    <property type="entry name" value="SH3-like_dom_sf"/>
</dbReference>
<dbReference type="InterPro" id="IPR029294">
    <property type="entry name" value="hSH3"/>
</dbReference>
<dbReference type="InterPro" id="IPR043443">
    <property type="entry name" value="FYB1/2-like"/>
</dbReference>
<dbReference type="AlphaFoldDB" id="A0A3B4B6K3"/>
<evidence type="ECO:0000313" key="3">
    <source>
        <dbReference type="Ensembl" id="ENSPMGP00000025322.1"/>
    </source>
</evidence>
<feature type="domain" description="Helically-extended SH3" evidence="2">
    <location>
        <begin position="8"/>
        <end position="66"/>
    </location>
</feature>
<keyword evidence="4" id="KW-1185">Reference proteome</keyword>
<proteinExistence type="predicted"/>
<dbReference type="PANTHER" id="PTHR16830:SF19">
    <property type="entry name" value="FYN-BINDING PROTEIN-LIKE-RELATED"/>
    <property type="match status" value="1"/>
</dbReference>